<protein>
    <submittedName>
        <fullName evidence="3">Linoleoyl-CoA desaturase</fullName>
    </submittedName>
</protein>
<keyword evidence="1" id="KW-0812">Transmembrane</keyword>
<evidence type="ECO:0000259" key="2">
    <source>
        <dbReference type="Pfam" id="PF00487"/>
    </source>
</evidence>
<dbReference type="RefSeq" id="WP_091548880.1">
    <property type="nucleotide sequence ID" value="NZ_FONY01000040.1"/>
</dbReference>
<dbReference type="PIRSF" id="PIRSF015921">
    <property type="entry name" value="FA_sphinglp_des"/>
    <property type="match status" value="1"/>
</dbReference>
<gene>
    <name evidence="3" type="ORF">SAMN04488541_10406</name>
</gene>
<feature type="transmembrane region" description="Helical" evidence="1">
    <location>
        <begin position="238"/>
        <end position="259"/>
    </location>
</feature>
<dbReference type="GO" id="GO:0016020">
    <property type="term" value="C:membrane"/>
    <property type="evidence" value="ECO:0007669"/>
    <property type="project" value="TreeGrafter"/>
</dbReference>
<dbReference type="GO" id="GO:0008610">
    <property type="term" value="P:lipid biosynthetic process"/>
    <property type="evidence" value="ECO:0007669"/>
    <property type="project" value="UniProtKB-ARBA"/>
</dbReference>
<organism evidence="3 4">
    <name type="scientific">Thermoflexibacter ruber</name>
    <dbReference type="NCBI Taxonomy" id="1003"/>
    <lineage>
        <taxon>Bacteria</taxon>
        <taxon>Pseudomonadati</taxon>
        <taxon>Bacteroidota</taxon>
        <taxon>Cytophagia</taxon>
        <taxon>Cytophagales</taxon>
        <taxon>Thermoflexibacteraceae</taxon>
        <taxon>Thermoflexibacter</taxon>
    </lineage>
</organism>
<dbReference type="Proteomes" id="UP000199513">
    <property type="component" value="Unassembled WGS sequence"/>
</dbReference>
<dbReference type="PANTHER" id="PTHR19353">
    <property type="entry name" value="FATTY ACID DESATURASE 2"/>
    <property type="match status" value="1"/>
</dbReference>
<keyword evidence="4" id="KW-1185">Reference proteome</keyword>
<evidence type="ECO:0000256" key="1">
    <source>
        <dbReference type="SAM" id="Phobius"/>
    </source>
</evidence>
<evidence type="ECO:0000313" key="3">
    <source>
        <dbReference type="EMBL" id="SFF48128.1"/>
    </source>
</evidence>
<feature type="transmembrane region" description="Helical" evidence="1">
    <location>
        <begin position="72"/>
        <end position="91"/>
    </location>
</feature>
<dbReference type="PANTHER" id="PTHR19353:SF19">
    <property type="entry name" value="DELTA(5) FATTY ACID DESATURASE C-RELATED"/>
    <property type="match status" value="1"/>
</dbReference>
<feature type="domain" description="Fatty acid desaturase" evidence="2">
    <location>
        <begin position="72"/>
        <end position="341"/>
    </location>
</feature>
<dbReference type="OrthoDB" id="104711at2"/>
<dbReference type="InterPro" id="IPR005804">
    <property type="entry name" value="FA_desaturase_dom"/>
</dbReference>
<feature type="transmembrane region" description="Helical" evidence="1">
    <location>
        <begin position="207"/>
        <end position="232"/>
    </location>
</feature>
<dbReference type="InterPro" id="IPR012171">
    <property type="entry name" value="Fatty_acid_desaturase"/>
</dbReference>
<dbReference type="AlphaFoldDB" id="A0A1I2J287"/>
<accession>A0A1I2J287</accession>
<evidence type="ECO:0000313" key="4">
    <source>
        <dbReference type="Proteomes" id="UP000199513"/>
    </source>
</evidence>
<reference evidence="3 4" key="1">
    <citation type="submission" date="2016-10" db="EMBL/GenBank/DDBJ databases">
        <authorList>
            <person name="de Groot N.N."/>
        </authorList>
    </citation>
    <scope>NUCLEOTIDE SEQUENCE [LARGE SCALE GENOMIC DNA]</scope>
    <source>
        <strain>GEY</strain>
        <strain evidence="4">DSM 9560</strain>
    </source>
</reference>
<sequence>MTAKGQVRFIKQTDKNAFHATLKRRVDNYFKENNLCKHANTDMIVKSVALIGLYVLPFVGILYFVPPFAVTLLLWAIMGLGIAGIGMGVMHDANHGAYSTNPLINRLMGHSLNLVGGAVLNWKLQHNVLHHTYTNITHIDEDIDDKLVLKFSPHTKVKPYHQFQFVYAFFFYGILTLYWVLAKDFIQFVKFRQNKVNKNSRKENVFFLTKLIMNKLLYFFIILGVPTLFFNIPLWQSMVGFVLMHFVAGIVLTVIFQLAHSVEGTEHPLPNSEGMIENDWAIHQLETTVNFCPNNRWLSWFVGGLNFQIEHHLFPTICHVHYPKIAPIVEATAKEFGIKYMVHQSFGDALKSHIFFLQKVGTLPSLNEALA</sequence>
<dbReference type="Pfam" id="PF00487">
    <property type="entry name" value="FA_desaturase"/>
    <property type="match status" value="1"/>
</dbReference>
<feature type="transmembrane region" description="Helical" evidence="1">
    <location>
        <begin position="47"/>
        <end position="66"/>
    </location>
</feature>
<name>A0A1I2J287_9BACT</name>
<dbReference type="CDD" id="cd03506">
    <property type="entry name" value="Delta6-FADS-like"/>
    <property type="match status" value="1"/>
</dbReference>
<feature type="transmembrane region" description="Helical" evidence="1">
    <location>
        <begin position="165"/>
        <end position="186"/>
    </location>
</feature>
<proteinExistence type="predicted"/>
<dbReference type="GO" id="GO:0016717">
    <property type="term" value="F:oxidoreductase activity, acting on paired donors, with oxidation of a pair of donors resulting in the reduction of molecular oxygen to two molecules of water"/>
    <property type="evidence" value="ECO:0007669"/>
    <property type="project" value="TreeGrafter"/>
</dbReference>
<dbReference type="STRING" id="1003.SAMN04488541_10406"/>
<keyword evidence="1" id="KW-0472">Membrane</keyword>
<keyword evidence="1" id="KW-1133">Transmembrane helix</keyword>
<dbReference type="EMBL" id="FONY01000040">
    <property type="protein sequence ID" value="SFF48128.1"/>
    <property type="molecule type" value="Genomic_DNA"/>
</dbReference>
<feature type="transmembrane region" description="Helical" evidence="1">
    <location>
        <begin position="103"/>
        <end position="122"/>
    </location>
</feature>